<sequence length="62" mass="7385">MIRHFGQFSSIFANAFFKNKDHLSRIFCITKMSAMAGKHADYIQHFMMFFTQTKPDQKKHLK</sequence>
<name>A0A2H9YVQ9_9GAMM</name>
<comment type="caution">
    <text evidence="1">The sequence shown here is derived from an EMBL/GenBank/DDBJ whole genome shotgun (WGS) entry which is preliminary data.</text>
</comment>
<dbReference type="AlphaFoldDB" id="A0A2H9YVQ9"/>
<evidence type="ECO:0000313" key="2">
    <source>
        <dbReference type="Proteomes" id="UP000243446"/>
    </source>
</evidence>
<organism evidence="1 2">
    <name type="scientific">Acinetobacter pseudolwoffii</name>
    <dbReference type="NCBI Taxonomy" id="2053287"/>
    <lineage>
        <taxon>Bacteria</taxon>
        <taxon>Pseudomonadati</taxon>
        <taxon>Pseudomonadota</taxon>
        <taxon>Gammaproteobacteria</taxon>
        <taxon>Moraxellales</taxon>
        <taxon>Moraxellaceae</taxon>
        <taxon>Acinetobacter</taxon>
    </lineage>
</organism>
<gene>
    <name evidence="1" type="ORF">CWI32_03650</name>
</gene>
<dbReference type="EMBL" id="PHRG01000001">
    <property type="protein sequence ID" value="PJO76740.1"/>
    <property type="molecule type" value="Genomic_DNA"/>
</dbReference>
<evidence type="ECO:0000313" key="1">
    <source>
        <dbReference type="EMBL" id="PJO76740.1"/>
    </source>
</evidence>
<accession>A0A2H9YVQ9</accession>
<dbReference type="Proteomes" id="UP000243446">
    <property type="component" value="Unassembled WGS sequence"/>
</dbReference>
<proteinExistence type="predicted"/>
<protein>
    <submittedName>
        <fullName evidence="1">Uncharacterized protein</fullName>
    </submittedName>
</protein>
<reference evidence="1 2" key="1">
    <citation type="submission" date="2017-11" db="EMBL/GenBank/DDBJ databases">
        <title>Revising the taxonomy of the Acinetobacter lwoffii group: the description of Acinetobacter pseudolwoffii sp. nov. and emended description of Acinetobacter lwoffii.</title>
        <authorList>
            <person name="Nemec A."/>
            <person name="Radolfova-Krizova L."/>
        </authorList>
    </citation>
    <scope>NUCLEOTIDE SEQUENCE [LARGE SCALE GENOMIC DNA]</scope>
    <source>
        <strain evidence="1 2">ANC 5044</strain>
    </source>
</reference>